<proteinExistence type="predicted"/>
<reference evidence="1 2" key="1">
    <citation type="submission" date="2014-04" db="EMBL/GenBank/DDBJ databases">
        <authorList>
            <consortium name="DOE Joint Genome Institute"/>
            <person name="Kuo A."/>
            <person name="Girlanda M."/>
            <person name="Perotto S."/>
            <person name="Kohler A."/>
            <person name="Nagy L.G."/>
            <person name="Floudas D."/>
            <person name="Copeland A."/>
            <person name="Barry K.W."/>
            <person name="Cichocki N."/>
            <person name="Veneault-Fourrey C."/>
            <person name="LaButti K."/>
            <person name="Lindquist E.A."/>
            <person name="Lipzen A."/>
            <person name="Lundell T."/>
            <person name="Morin E."/>
            <person name="Murat C."/>
            <person name="Sun H."/>
            <person name="Tunlid A."/>
            <person name="Henrissat B."/>
            <person name="Grigoriev I.V."/>
            <person name="Hibbett D.S."/>
            <person name="Martin F."/>
            <person name="Nordberg H.P."/>
            <person name="Cantor M.N."/>
            <person name="Hua S.X."/>
        </authorList>
    </citation>
    <scope>NUCLEOTIDE SEQUENCE [LARGE SCALE GENOMIC DNA]</scope>
    <source>
        <strain evidence="1 2">MUT 4182</strain>
    </source>
</reference>
<protein>
    <submittedName>
        <fullName evidence="1">Uncharacterized protein</fullName>
    </submittedName>
</protein>
<dbReference type="OrthoDB" id="3212198at2759"/>
<sequence>MSSHNVEDEVVRFTGESADEAEQFIHAVNRRAWAAGKQRDYTWMADFAYACFTKKALRWYEELGEDTQSDWKLLKRAILAKYTTPPQSPSIVPSGASASASPSISAGFTPAAAPPTASTIRRGRIRVDRQGLSDNAYIAQPGPGTTEVICSMSNNVSEACVFESDGATLIVRAFREGWSLEPGKGPEVEFGGLFKLSPNTSGKPFWAGTKWDDVWSFGPTGKVVASLKRPDGSRFNLEPACRPGIAPPIYFTSDANALINENPRRDYRAAVSHEYLHILSDLES</sequence>
<evidence type="ECO:0000313" key="1">
    <source>
        <dbReference type="EMBL" id="KIO18296.1"/>
    </source>
</evidence>
<gene>
    <name evidence="1" type="ORF">M407DRAFT_32047</name>
</gene>
<dbReference type="AlphaFoldDB" id="A0A0C3Q4N7"/>
<dbReference type="EMBL" id="KN823298">
    <property type="protein sequence ID" value="KIO18296.1"/>
    <property type="molecule type" value="Genomic_DNA"/>
</dbReference>
<keyword evidence="2" id="KW-1185">Reference proteome</keyword>
<evidence type="ECO:0000313" key="2">
    <source>
        <dbReference type="Proteomes" id="UP000054248"/>
    </source>
</evidence>
<organism evidence="1 2">
    <name type="scientific">Tulasnella calospora MUT 4182</name>
    <dbReference type="NCBI Taxonomy" id="1051891"/>
    <lineage>
        <taxon>Eukaryota</taxon>
        <taxon>Fungi</taxon>
        <taxon>Dikarya</taxon>
        <taxon>Basidiomycota</taxon>
        <taxon>Agaricomycotina</taxon>
        <taxon>Agaricomycetes</taxon>
        <taxon>Cantharellales</taxon>
        <taxon>Tulasnellaceae</taxon>
        <taxon>Tulasnella</taxon>
    </lineage>
</organism>
<dbReference type="Proteomes" id="UP000054248">
    <property type="component" value="Unassembled WGS sequence"/>
</dbReference>
<reference evidence="2" key="2">
    <citation type="submission" date="2015-01" db="EMBL/GenBank/DDBJ databases">
        <title>Evolutionary Origins and Diversification of the Mycorrhizal Mutualists.</title>
        <authorList>
            <consortium name="DOE Joint Genome Institute"/>
            <consortium name="Mycorrhizal Genomics Consortium"/>
            <person name="Kohler A."/>
            <person name="Kuo A."/>
            <person name="Nagy L.G."/>
            <person name="Floudas D."/>
            <person name="Copeland A."/>
            <person name="Barry K.W."/>
            <person name="Cichocki N."/>
            <person name="Veneault-Fourrey C."/>
            <person name="LaButti K."/>
            <person name="Lindquist E.A."/>
            <person name="Lipzen A."/>
            <person name="Lundell T."/>
            <person name="Morin E."/>
            <person name="Murat C."/>
            <person name="Riley R."/>
            <person name="Ohm R."/>
            <person name="Sun H."/>
            <person name="Tunlid A."/>
            <person name="Henrissat B."/>
            <person name="Grigoriev I.V."/>
            <person name="Hibbett D.S."/>
            <person name="Martin F."/>
        </authorList>
    </citation>
    <scope>NUCLEOTIDE SEQUENCE [LARGE SCALE GENOMIC DNA]</scope>
    <source>
        <strain evidence="2">MUT 4182</strain>
    </source>
</reference>
<dbReference type="HOGENOM" id="CLU_061438_0_0_1"/>
<name>A0A0C3Q4N7_9AGAM</name>
<accession>A0A0C3Q4N7</accession>